<dbReference type="EMBL" id="OX465081">
    <property type="protein sequence ID" value="CAI9288100.1"/>
    <property type="molecule type" value="Genomic_DNA"/>
</dbReference>
<organism evidence="3 4">
    <name type="scientific">Lactuca saligna</name>
    <name type="common">Willowleaf lettuce</name>
    <dbReference type="NCBI Taxonomy" id="75948"/>
    <lineage>
        <taxon>Eukaryota</taxon>
        <taxon>Viridiplantae</taxon>
        <taxon>Streptophyta</taxon>
        <taxon>Embryophyta</taxon>
        <taxon>Tracheophyta</taxon>
        <taxon>Spermatophyta</taxon>
        <taxon>Magnoliopsida</taxon>
        <taxon>eudicotyledons</taxon>
        <taxon>Gunneridae</taxon>
        <taxon>Pentapetalae</taxon>
        <taxon>asterids</taxon>
        <taxon>campanulids</taxon>
        <taxon>Asterales</taxon>
        <taxon>Asteraceae</taxon>
        <taxon>Cichorioideae</taxon>
        <taxon>Cichorieae</taxon>
        <taxon>Lactucinae</taxon>
        <taxon>Lactuca</taxon>
    </lineage>
</organism>
<dbReference type="Proteomes" id="UP001177003">
    <property type="component" value="Chromosome 5"/>
</dbReference>
<evidence type="ECO:0000259" key="2">
    <source>
        <dbReference type="Pfam" id="PF14432"/>
    </source>
</evidence>
<dbReference type="InterPro" id="IPR032867">
    <property type="entry name" value="DYW_dom"/>
</dbReference>
<accession>A0AA36EBP5</accession>
<protein>
    <recommendedName>
        <fullName evidence="2">DYW domain-containing protein</fullName>
    </recommendedName>
</protein>
<gene>
    <name evidence="3" type="ORF">LSALG_LOCUS27417</name>
</gene>
<comment type="similarity">
    <text evidence="1">Belongs to the PPR family. PCMP-H subfamily.</text>
</comment>
<dbReference type="InterPro" id="IPR046849">
    <property type="entry name" value="E2_motif"/>
</dbReference>
<dbReference type="Pfam" id="PF14432">
    <property type="entry name" value="DYW_deaminase"/>
    <property type="match status" value="1"/>
</dbReference>
<proteinExistence type="inferred from homology"/>
<evidence type="ECO:0000256" key="1">
    <source>
        <dbReference type="ARBA" id="ARBA00006643"/>
    </source>
</evidence>
<dbReference type="AlphaFoldDB" id="A0AA36EBP5"/>
<keyword evidence="4" id="KW-1185">Reference proteome</keyword>
<reference evidence="3" key="1">
    <citation type="submission" date="2023-04" db="EMBL/GenBank/DDBJ databases">
        <authorList>
            <person name="Vijverberg K."/>
            <person name="Xiong W."/>
            <person name="Schranz E."/>
        </authorList>
    </citation>
    <scope>NUCLEOTIDE SEQUENCE</scope>
</reference>
<evidence type="ECO:0000313" key="3">
    <source>
        <dbReference type="EMBL" id="CAI9288100.1"/>
    </source>
</evidence>
<name>A0AA36EBP5_LACSI</name>
<feature type="domain" description="DYW" evidence="2">
    <location>
        <begin position="52"/>
        <end position="145"/>
    </location>
</feature>
<dbReference type="Pfam" id="PF20430">
    <property type="entry name" value="Eplus_motif"/>
    <property type="match status" value="1"/>
</dbReference>
<dbReference type="GO" id="GO:0008270">
    <property type="term" value="F:zinc ion binding"/>
    <property type="evidence" value="ECO:0007669"/>
    <property type="project" value="InterPro"/>
</dbReference>
<sequence length="145" mass="16898">MKDVGLKKERGCSSIEVDNCVHEFVAGDNTHPQGVMIYEKLNEIFEKLKLIGYEANRSQVLQCVEEEDMQEHALHLHSEKLAIAFGLISLKKSQPIRVMKNLRVCGDCHNVAKMISKVYDREILLRDRYRFHHFKEGNCSCKDYW</sequence>
<evidence type="ECO:0000313" key="4">
    <source>
        <dbReference type="Proteomes" id="UP001177003"/>
    </source>
</evidence>